<reference evidence="2" key="1">
    <citation type="submission" date="2022-06" db="EMBL/GenBank/DDBJ databases">
        <title>Sequencing the genomes of 1000 actinobacteria strains.</title>
        <authorList>
            <person name="Klenk H.-P."/>
        </authorList>
    </citation>
    <scope>NUCLEOTIDE SEQUENCE</scope>
    <source>
        <strain evidence="2">DSM 46694</strain>
    </source>
</reference>
<keyword evidence="3" id="KW-1185">Reference proteome</keyword>
<feature type="compositionally biased region" description="Low complexity" evidence="1">
    <location>
        <begin position="251"/>
        <end position="263"/>
    </location>
</feature>
<sequence>MFDGRPVAHVAAEPGLSRQCGHRRVRRFRTNGWDGLRERRSGTPADTELRVLASRAELRAGPDQIARATGVLAWTVTRILRRHGVPALAACDPLTGAPIRATQHSTRRYEHSAPGDMIHLDVKKLGRIPDDGGWRAHGRSEQVRGRGIGYDYLHTAIDDHSRLAYAEVLTDEKGTTCAAFLTRRRRLVRRPRHHPHPPGTDRQRQELPHQPRLPAGLRRPGNPPEIHPTALPPGPTANPNASTAPWPPNGPTAGPTPATSNAPRPSTHG</sequence>
<comment type="caution">
    <text evidence="2">The sequence shown here is derived from an EMBL/GenBank/DDBJ whole genome shotgun (WGS) entry which is preliminary data.</text>
</comment>
<feature type="compositionally biased region" description="Basic residues" evidence="1">
    <location>
        <begin position="186"/>
        <end position="196"/>
    </location>
</feature>
<name>A0A9X2GFP3_9ACTN</name>
<dbReference type="InterPro" id="IPR012337">
    <property type="entry name" value="RNaseH-like_sf"/>
</dbReference>
<proteinExistence type="predicted"/>
<dbReference type="Proteomes" id="UP001139648">
    <property type="component" value="Unassembled WGS sequence"/>
</dbReference>
<feature type="compositionally biased region" description="Basic and acidic residues" evidence="1">
    <location>
        <begin position="199"/>
        <end position="209"/>
    </location>
</feature>
<gene>
    <name evidence="2" type="ORF">HD597_000238</name>
</gene>
<dbReference type="GO" id="GO:0003676">
    <property type="term" value="F:nucleic acid binding"/>
    <property type="evidence" value="ECO:0007669"/>
    <property type="project" value="InterPro"/>
</dbReference>
<evidence type="ECO:0000313" key="2">
    <source>
        <dbReference type="EMBL" id="MCP2353218.1"/>
    </source>
</evidence>
<evidence type="ECO:0000313" key="3">
    <source>
        <dbReference type="Proteomes" id="UP001139648"/>
    </source>
</evidence>
<organism evidence="2 3">
    <name type="scientific">Nonomuraea thailandensis</name>
    <dbReference type="NCBI Taxonomy" id="1188745"/>
    <lineage>
        <taxon>Bacteria</taxon>
        <taxon>Bacillati</taxon>
        <taxon>Actinomycetota</taxon>
        <taxon>Actinomycetes</taxon>
        <taxon>Streptosporangiales</taxon>
        <taxon>Streptosporangiaceae</taxon>
        <taxon>Nonomuraea</taxon>
    </lineage>
</organism>
<dbReference type="InterPro" id="IPR036397">
    <property type="entry name" value="RNaseH_sf"/>
</dbReference>
<dbReference type="AlphaFoldDB" id="A0A9X2GFP3"/>
<dbReference type="Gene3D" id="3.30.420.10">
    <property type="entry name" value="Ribonuclease H-like superfamily/Ribonuclease H"/>
    <property type="match status" value="1"/>
</dbReference>
<accession>A0A9X2GFP3</accession>
<dbReference type="SUPFAM" id="SSF53098">
    <property type="entry name" value="Ribonuclease H-like"/>
    <property type="match status" value="1"/>
</dbReference>
<feature type="region of interest" description="Disordered" evidence="1">
    <location>
        <begin position="186"/>
        <end position="269"/>
    </location>
</feature>
<evidence type="ECO:0008006" key="4">
    <source>
        <dbReference type="Google" id="ProtNLM"/>
    </source>
</evidence>
<protein>
    <recommendedName>
        <fullName evidence="4">Transposase</fullName>
    </recommendedName>
</protein>
<feature type="compositionally biased region" description="Pro residues" evidence="1">
    <location>
        <begin position="221"/>
        <end position="236"/>
    </location>
</feature>
<dbReference type="EMBL" id="JAMZEB010000001">
    <property type="protein sequence ID" value="MCP2353218.1"/>
    <property type="molecule type" value="Genomic_DNA"/>
</dbReference>
<evidence type="ECO:0000256" key="1">
    <source>
        <dbReference type="SAM" id="MobiDB-lite"/>
    </source>
</evidence>